<keyword evidence="1" id="KW-0472">Membrane</keyword>
<protein>
    <recommendedName>
        <fullName evidence="2">Endonuclease/exonuclease/phosphatase domain-containing protein</fullName>
    </recommendedName>
</protein>
<feature type="domain" description="Endonuclease/exonuclease/phosphatase" evidence="2">
    <location>
        <begin position="76"/>
        <end position="287"/>
    </location>
</feature>
<feature type="transmembrane region" description="Helical" evidence="1">
    <location>
        <begin position="48"/>
        <end position="67"/>
    </location>
</feature>
<dbReference type="Proteomes" id="UP000010471">
    <property type="component" value="Chromosome"/>
</dbReference>
<proteinExistence type="predicted"/>
<evidence type="ECO:0000313" key="3">
    <source>
        <dbReference type="EMBL" id="AFZ17918.1"/>
    </source>
</evidence>
<keyword evidence="1" id="KW-1133">Transmembrane helix</keyword>
<dbReference type="EMBL" id="CP003630">
    <property type="protein sequence ID" value="AFZ17918.1"/>
    <property type="molecule type" value="Genomic_DNA"/>
</dbReference>
<sequence>MLTLLSLTGYFGLFNRHLELTSHFKLQYLIVSFCPFFFFLFTRHSLGLGLSLFCLLINLYDIAPWYFPQSFGSANNIQGQKIRILQSNVDKYHNNYAKVISLVREEKPDIAVFLEVGKTGAKKLEVLQDILPYSIAHQDEEIDGTALYSKLPLENKAVKSLGKGRRSVLADVTIQGNMISLVASHPSMATGKAFFEERNSQLDAIAVQVTNKKNSLVVGDLNVTMWSPYYKRFVSKAGLRNARRGFGILPTWPTYYPLLSIPIDHCLVGEDIKVLKIRTGRKVGSDHLPLITDLLIPAKST</sequence>
<dbReference type="Gene3D" id="3.60.10.10">
    <property type="entry name" value="Endonuclease/exonuclease/phosphatase"/>
    <property type="match status" value="1"/>
</dbReference>
<gene>
    <name evidence="3" type="ORF">Mic7113_2101</name>
</gene>
<dbReference type="HOGENOM" id="CLU_052333_0_2_3"/>
<dbReference type="SUPFAM" id="SSF56219">
    <property type="entry name" value="DNase I-like"/>
    <property type="match status" value="1"/>
</dbReference>
<evidence type="ECO:0000313" key="4">
    <source>
        <dbReference type="Proteomes" id="UP000010471"/>
    </source>
</evidence>
<name>K9WCE9_9CYAN</name>
<dbReference type="eggNOG" id="COG3021">
    <property type="taxonomic scope" value="Bacteria"/>
</dbReference>
<evidence type="ECO:0000259" key="2">
    <source>
        <dbReference type="Pfam" id="PF03372"/>
    </source>
</evidence>
<dbReference type="AlphaFoldDB" id="K9WCE9"/>
<dbReference type="InterPro" id="IPR005135">
    <property type="entry name" value="Endo/exonuclease/phosphatase"/>
</dbReference>
<dbReference type="GO" id="GO:0003824">
    <property type="term" value="F:catalytic activity"/>
    <property type="evidence" value="ECO:0007669"/>
    <property type="project" value="InterPro"/>
</dbReference>
<feature type="transmembrane region" description="Helical" evidence="1">
    <location>
        <begin position="20"/>
        <end position="41"/>
    </location>
</feature>
<keyword evidence="1" id="KW-0812">Transmembrane</keyword>
<dbReference type="InterPro" id="IPR036691">
    <property type="entry name" value="Endo/exonu/phosph_ase_sf"/>
</dbReference>
<accession>K9WCE9</accession>
<reference evidence="3 4" key="1">
    <citation type="submission" date="2012-06" db="EMBL/GenBank/DDBJ databases">
        <title>Finished chromosome of genome of Microcoleus sp. PCC 7113.</title>
        <authorList>
            <consortium name="US DOE Joint Genome Institute"/>
            <person name="Gugger M."/>
            <person name="Coursin T."/>
            <person name="Rippka R."/>
            <person name="Tandeau De Marsac N."/>
            <person name="Huntemann M."/>
            <person name="Wei C.-L."/>
            <person name="Han J."/>
            <person name="Detter J.C."/>
            <person name="Han C."/>
            <person name="Tapia R."/>
            <person name="Chen A."/>
            <person name="Kyrpides N."/>
            <person name="Mavromatis K."/>
            <person name="Markowitz V."/>
            <person name="Szeto E."/>
            <person name="Ivanova N."/>
            <person name="Pagani I."/>
            <person name="Pati A."/>
            <person name="Goodwin L."/>
            <person name="Nordberg H.P."/>
            <person name="Cantor M.N."/>
            <person name="Hua S.X."/>
            <person name="Woyke T."/>
            <person name="Kerfeld C.A."/>
        </authorList>
    </citation>
    <scope>NUCLEOTIDE SEQUENCE [LARGE SCALE GENOMIC DNA]</scope>
    <source>
        <strain evidence="3 4">PCC 7113</strain>
    </source>
</reference>
<dbReference type="KEGG" id="mic:Mic7113_2101"/>
<dbReference type="STRING" id="1173027.Mic7113_2101"/>
<evidence type="ECO:0000256" key="1">
    <source>
        <dbReference type="SAM" id="Phobius"/>
    </source>
</evidence>
<dbReference type="Pfam" id="PF03372">
    <property type="entry name" value="Exo_endo_phos"/>
    <property type="match status" value="1"/>
</dbReference>
<keyword evidence="4" id="KW-1185">Reference proteome</keyword>
<organism evidence="3 4">
    <name type="scientific">Allocoleopsis franciscana PCC 7113</name>
    <dbReference type="NCBI Taxonomy" id="1173027"/>
    <lineage>
        <taxon>Bacteria</taxon>
        <taxon>Bacillati</taxon>
        <taxon>Cyanobacteriota</taxon>
        <taxon>Cyanophyceae</taxon>
        <taxon>Coleofasciculales</taxon>
        <taxon>Coleofasciculaceae</taxon>
        <taxon>Allocoleopsis</taxon>
        <taxon>Allocoleopsis franciscana</taxon>
    </lineage>
</organism>